<evidence type="ECO:0000256" key="6">
    <source>
        <dbReference type="SAM" id="Phobius"/>
    </source>
</evidence>
<dbReference type="Pfam" id="PF04024">
    <property type="entry name" value="PspC"/>
    <property type="match status" value="1"/>
</dbReference>
<evidence type="ECO:0000256" key="1">
    <source>
        <dbReference type="ARBA" id="ARBA00004162"/>
    </source>
</evidence>
<evidence type="ECO:0000256" key="3">
    <source>
        <dbReference type="ARBA" id="ARBA00022692"/>
    </source>
</evidence>
<dbReference type="PANTHER" id="PTHR33885">
    <property type="entry name" value="PHAGE SHOCK PROTEIN C"/>
    <property type="match status" value="1"/>
</dbReference>
<reference evidence="9" key="1">
    <citation type="submission" date="2023-09" db="EMBL/GenBank/DDBJ databases">
        <title>Paucibacter sp. APW11 Genome sequencing and assembly.</title>
        <authorList>
            <person name="Kim I."/>
        </authorList>
    </citation>
    <scope>NUCLEOTIDE SEQUENCE</scope>
    <source>
        <strain evidence="9">APW11</strain>
    </source>
</reference>
<evidence type="ECO:0000256" key="4">
    <source>
        <dbReference type="ARBA" id="ARBA00022989"/>
    </source>
</evidence>
<evidence type="ECO:0000256" key="5">
    <source>
        <dbReference type="ARBA" id="ARBA00023136"/>
    </source>
</evidence>
<dbReference type="InterPro" id="IPR052027">
    <property type="entry name" value="PspC"/>
</dbReference>
<dbReference type="Proteomes" id="UP001246372">
    <property type="component" value="Unassembled WGS sequence"/>
</dbReference>
<comment type="subcellular location">
    <subcellularLocation>
        <location evidence="1">Cell membrane</location>
        <topology evidence="1">Single-pass membrane protein</topology>
    </subcellularLocation>
</comment>
<dbReference type="RefSeq" id="WP_315652764.1">
    <property type="nucleotide sequence ID" value="NZ_JAVXZY010000011.1"/>
</dbReference>
<dbReference type="Pfam" id="PF09851">
    <property type="entry name" value="SHOCT"/>
    <property type="match status" value="1"/>
</dbReference>
<organism evidence="9 10">
    <name type="scientific">Roseateles aquae</name>
    <dbReference type="NCBI Taxonomy" id="3077235"/>
    <lineage>
        <taxon>Bacteria</taxon>
        <taxon>Pseudomonadati</taxon>
        <taxon>Pseudomonadota</taxon>
        <taxon>Betaproteobacteria</taxon>
        <taxon>Burkholderiales</taxon>
        <taxon>Sphaerotilaceae</taxon>
        <taxon>Roseateles</taxon>
    </lineage>
</organism>
<feature type="transmembrane region" description="Helical" evidence="6">
    <location>
        <begin position="91"/>
        <end position="110"/>
    </location>
</feature>
<feature type="domain" description="Phage shock protein PspC N-terminal" evidence="7">
    <location>
        <begin position="58"/>
        <end position="112"/>
    </location>
</feature>
<feature type="transmembrane region" description="Helical" evidence="6">
    <location>
        <begin position="66"/>
        <end position="85"/>
    </location>
</feature>
<keyword evidence="4 6" id="KW-1133">Transmembrane helix</keyword>
<keyword evidence="2" id="KW-1003">Cell membrane</keyword>
<name>A0ABU3PH34_9BURK</name>
<sequence length="125" mass="13607">MSLSNELERLAALHARGQLSDEEFSRAKARLLDDEAQRGDSSASSDAGYGIGGSLNALQRSRDDRWLGGVCGGLAQISGLASWIWRLLFIIGLSCGGASVLVYLLLWVVLPEQREPAPQHPQLRY</sequence>
<evidence type="ECO:0000313" key="9">
    <source>
        <dbReference type="EMBL" id="MDT9001881.1"/>
    </source>
</evidence>
<keyword evidence="5 6" id="KW-0472">Membrane</keyword>
<evidence type="ECO:0000313" key="10">
    <source>
        <dbReference type="Proteomes" id="UP001246372"/>
    </source>
</evidence>
<protein>
    <submittedName>
        <fullName evidence="9">PspC domain-containing protein</fullName>
    </submittedName>
</protein>
<gene>
    <name evidence="9" type="ORF">RQP53_21570</name>
</gene>
<proteinExistence type="predicted"/>
<dbReference type="PANTHER" id="PTHR33885:SF3">
    <property type="entry name" value="PHAGE SHOCK PROTEIN C"/>
    <property type="match status" value="1"/>
</dbReference>
<feature type="domain" description="SHOCT" evidence="8">
    <location>
        <begin position="6"/>
        <end position="32"/>
    </location>
</feature>
<keyword evidence="3 6" id="KW-0812">Transmembrane</keyword>
<keyword evidence="10" id="KW-1185">Reference proteome</keyword>
<comment type="caution">
    <text evidence="9">The sequence shown here is derived from an EMBL/GenBank/DDBJ whole genome shotgun (WGS) entry which is preliminary data.</text>
</comment>
<dbReference type="InterPro" id="IPR007168">
    <property type="entry name" value="Phageshock_PspC_N"/>
</dbReference>
<evidence type="ECO:0000256" key="2">
    <source>
        <dbReference type="ARBA" id="ARBA00022475"/>
    </source>
</evidence>
<evidence type="ECO:0000259" key="7">
    <source>
        <dbReference type="Pfam" id="PF04024"/>
    </source>
</evidence>
<dbReference type="InterPro" id="IPR018649">
    <property type="entry name" value="SHOCT"/>
</dbReference>
<dbReference type="EMBL" id="JAVXZY010000011">
    <property type="protein sequence ID" value="MDT9001881.1"/>
    <property type="molecule type" value="Genomic_DNA"/>
</dbReference>
<accession>A0ABU3PH34</accession>
<evidence type="ECO:0000259" key="8">
    <source>
        <dbReference type="Pfam" id="PF09851"/>
    </source>
</evidence>